<dbReference type="PROSITE" id="PS51114">
    <property type="entry name" value="FBA"/>
    <property type="match status" value="1"/>
</dbReference>
<dbReference type="GO" id="GO:0036503">
    <property type="term" value="P:ERAD pathway"/>
    <property type="evidence" value="ECO:0007669"/>
    <property type="project" value="TreeGrafter"/>
</dbReference>
<dbReference type="Gene3D" id="1.20.1280.50">
    <property type="match status" value="1"/>
</dbReference>
<proteinExistence type="predicted"/>
<dbReference type="Gene3D" id="2.60.120.260">
    <property type="entry name" value="Galactose-binding domain-like"/>
    <property type="match status" value="1"/>
</dbReference>
<organism evidence="3 4">
    <name type="scientific">Megalurothrips usitatus</name>
    <name type="common">bean blossom thrips</name>
    <dbReference type="NCBI Taxonomy" id="439358"/>
    <lineage>
        <taxon>Eukaryota</taxon>
        <taxon>Metazoa</taxon>
        <taxon>Ecdysozoa</taxon>
        <taxon>Arthropoda</taxon>
        <taxon>Hexapoda</taxon>
        <taxon>Insecta</taxon>
        <taxon>Pterygota</taxon>
        <taxon>Neoptera</taxon>
        <taxon>Paraneoptera</taxon>
        <taxon>Thysanoptera</taxon>
        <taxon>Terebrantia</taxon>
        <taxon>Thripoidea</taxon>
        <taxon>Thripidae</taxon>
        <taxon>Megalurothrips</taxon>
    </lineage>
</organism>
<dbReference type="InterPro" id="IPR036047">
    <property type="entry name" value="F-box-like_dom_sf"/>
</dbReference>
<dbReference type="SMART" id="SM01198">
    <property type="entry name" value="FBA"/>
    <property type="match status" value="1"/>
</dbReference>
<dbReference type="Proteomes" id="UP001075354">
    <property type="component" value="Chromosome 7"/>
</dbReference>
<evidence type="ECO:0000313" key="3">
    <source>
        <dbReference type="EMBL" id="KAJ1526142.1"/>
    </source>
</evidence>
<dbReference type="InterPro" id="IPR008979">
    <property type="entry name" value="Galactose-bd-like_sf"/>
</dbReference>
<dbReference type="InterPro" id="IPR039752">
    <property type="entry name" value="F-box_only"/>
</dbReference>
<dbReference type="InterPro" id="IPR001810">
    <property type="entry name" value="F-box_dom"/>
</dbReference>
<dbReference type="GO" id="GO:0005737">
    <property type="term" value="C:cytoplasm"/>
    <property type="evidence" value="ECO:0007669"/>
    <property type="project" value="TreeGrafter"/>
</dbReference>
<gene>
    <name evidence="3" type="ORF">ONE63_009303</name>
</gene>
<dbReference type="InterPro" id="IPR007397">
    <property type="entry name" value="F-box-assoc_dom"/>
</dbReference>
<dbReference type="Pfam" id="PF12937">
    <property type="entry name" value="F-box-like"/>
    <property type="match status" value="1"/>
</dbReference>
<dbReference type="AlphaFoldDB" id="A0AAV7XMK6"/>
<feature type="compositionally biased region" description="Basic and acidic residues" evidence="1">
    <location>
        <begin position="7"/>
        <end position="20"/>
    </location>
</feature>
<dbReference type="EMBL" id="JAPTSV010000007">
    <property type="protein sequence ID" value="KAJ1526142.1"/>
    <property type="molecule type" value="Genomic_DNA"/>
</dbReference>
<accession>A0AAV7XMK6</accession>
<dbReference type="PANTHER" id="PTHR12125:SF5">
    <property type="entry name" value="F-BOX DOMAIN-CONTAINING PROTEIN"/>
    <property type="match status" value="1"/>
</dbReference>
<evidence type="ECO:0000256" key="1">
    <source>
        <dbReference type="SAM" id="MobiDB-lite"/>
    </source>
</evidence>
<keyword evidence="4" id="KW-1185">Reference proteome</keyword>
<dbReference type="GO" id="GO:0061630">
    <property type="term" value="F:ubiquitin protein ligase activity"/>
    <property type="evidence" value="ECO:0007669"/>
    <property type="project" value="TreeGrafter"/>
</dbReference>
<dbReference type="GO" id="GO:0031146">
    <property type="term" value="P:SCF-dependent proteasomal ubiquitin-dependent protein catabolic process"/>
    <property type="evidence" value="ECO:0007669"/>
    <property type="project" value="TreeGrafter"/>
</dbReference>
<protein>
    <recommendedName>
        <fullName evidence="2">FBA domain-containing protein</fullName>
    </recommendedName>
</protein>
<evidence type="ECO:0000313" key="4">
    <source>
        <dbReference type="Proteomes" id="UP001075354"/>
    </source>
</evidence>
<reference evidence="3" key="1">
    <citation type="submission" date="2022-12" db="EMBL/GenBank/DDBJ databases">
        <title>Chromosome-level genome assembly of the bean flower thrips Megalurothrips usitatus.</title>
        <authorList>
            <person name="Ma L."/>
            <person name="Liu Q."/>
            <person name="Li H."/>
            <person name="Cai W."/>
        </authorList>
    </citation>
    <scope>NUCLEOTIDE SEQUENCE</scope>
    <source>
        <strain evidence="3">Cailab_2022a</strain>
    </source>
</reference>
<dbReference type="PANTHER" id="PTHR12125">
    <property type="entry name" value="F-BOX ONLY PROTEIN 6-LIKE PROTEIN"/>
    <property type="match status" value="1"/>
</dbReference>
<feature type="region of interest" description="Disordered" evidence="1">
    <location>
        <begin position="1"/>
        <end position="20"/>
    </location>
</feature>
<dbReference type="SMART" id="SM00256">
    <property type="entry name" value="FBOX"/>
    <property type="match status" value="1"/>
</dbReference>
<sequence>MGSIYTKQERSDSDDSDRSEIPENNGLIFNECFFPPEVVMHILTFLDPISRRKDPPVLRGRLVCRAWRDMIDSPSFWRIKVLREVPGATHRVFHNELMWSDYYHLCAKKPHKKNLVKNGSAEDDLKHWSAGNAIYGGSRWKVENQPIGCDAFPAGTRKCFVTSFEWCSAEQIINLRHFGLTPNFMKHVKPFIYIEEWHTGRFDCGFEYSLNVTLLSNSWDIVDTFVYNTLGHSTEWKKVRHCFSNYDKEVAAIVFTHKGKDTQFWAGHYGSKITGARVYVTFPGCEEIEDPLPATTAAGGRQPQ</sequence>
<feature type="domain" description="FBA" evidence="2">
    <location>
        <begin position="102"/>
        <end position="282"/>
    </location>
</feature>
<dbReference type="SUPFAM" id="SSF49785">
    <property type="entry name" value="Galactose-binding domain-like"/>
    <property type="match status" value="1"/>
</dbReference>
<evidence type="ECO:0000259" key="2">
    <source>
        <dbReference type="PROSITE" id="PS51114"/>
    </source>
</evidence>
<dbReference type="GO" id="GO:0006516">
    <property type="term" value="P:glycoprotein catabolic process"/>
    <property type="evidence" value="ECO:0007669"/>
    <property type="project" value="TreeGrafter"/>
</dbReference>
<dbReference type="FunFam" id="2.60.120.260:FF:000012">
    <property type="entry name" value="F-box only protein 2"/>
    <property type="match status" value="1"/>
</dbReference>
<comment type="caution">
    <text evidence="3">The sequence shown here is derived from an EMBL/GenBank/DDBJ whole genome shotgun (WGS) entry which is preliminary data.</text>
</comment>
<name>A0AAV7XMK6_9NEOP</name>
<dbReference type="Pfam" id="PF04300">
    <property type="entry name" value="FBA"/>
    <property type="match status" value="1"/>
</dbReference>
<dbReference type="SUPFAM" id="SSF81383">
    <property type="entry name" value="F-box domain"/>
    <property type="match status" value="1"/>
</dbReference>
<dbReference type="GO" id="GO:0019005">
    <property type="term" value="C:SCF ubiquitin ligase complex"/>
    <property type="evidence" value="ECO:0007669"/>
    <property type="project" value="TreeGrafter"/>
</dbReference>